<dbReference type="EMBL" id="BTRK01000005">
    <property type="protein sequence ID" value="GMR52762.1"/>
    <property type="molecule type" value="Genomic_DNA"/>
</dbReference>
<sequence>FRTERFRLVLIYLCDHPLRSEVHGDVSIGFIDECVFSALNGTFEYVSIVLPTTFFIDGSIAVEAVDASRIASILVKGLLEFEAGEGACFLVVDT</sequence>
<feature type="non-terminal residue" evidence="1">
    <location>
        <position position="94"/>
    </location>
</feature>
<name>A0AAN5CZ99_9BILA</name>
<accession>A0AAN5CZ99</accession>
<dbReference type="Proteomes" id="UP001328107">
    <property type="component" value="Unassembled WGS sequence"/>
</dbReference>
<gene>
    <name evidence="1" type="ORF">PMAYCL1PPCAC_22957</name>
</gene>
<evidence type="ECO:0000313" key="2">
    <source>
        <dbReference type="Proteomes" id="UP001328107"/>
    </source>
</evidence>
<proteinExistence type="predicted"/>
<dbReference type="AlphaFoldDB" id="A0AAN5CZ99"/>
<protein>
    <submittedName>
        <fullName evidence="1">Uncharacterized protein</fullName>
    </submittedName>
</protein>
<reference evidence="2" key="1">
    <citation type="submission" date="2022-10" db="EMBL/GenBank/DDBJ databases">
        <title>Genome assembly of Pristionchus species.</title>
        <authorList>
            <person name="Yoshida K."/>
            <person name="Sommer R.J."/>
        </authorList>
    </citation>
    <scope>NUCLEOTIDE SEQUENCE [LARGE SCALE GENOMIC DNA]</scope>
    <source>
        <strain evidence="2">RS5460</strain>
    </source>
</reference>
<organism evidence="1 2">
    <name type="scientific">Pristionchus mayeri</name>
    <dbReference type="NCBI Taxonomy" id="1317129"/>
    <lineage>
        <taxon>Eukaryota</taxon>
        <taxon>Metazoa</taxon>
        <taxon>Ecdysozoa</taxon>
        <taxon>Nematoda</taxon>
        <taxon>Chromadorea</taxon>
        <taxon>Rhabditida</taxon>
        <taxon>Rhabditina</taxon>
        <taxon>Diplogasteromorpha</taxon>
        <taxon>Diplogasteroidea</taxon>
        <taxon>Neodiplogasteridae</taxon>
        <taxon>Pristionchus</taxon>
    </lineage>
</organism>
<feature type="non-terminal residue" evidence="1">
    <location>
        <position position="1"/>
    </location>
</feature>
<evidence type="ECO:0000313" key="1">
    <source>
        <dbReference type="EMBL" id="GMR52762.1"/>
    </source>
</evidence>
<comment type="caution">
    <text evidence="1">The sequence shown here is derived from an EMBL/GenBank/DDBJ whole genome shotgun (WGS) entry which is preliminary data.</text>
</comment>
<keyword evidence="2" id="KW-1185">Reference proteome</keyword>